<keyword evidence="3" id="KW-1185">Reference proteome</keyword>
<dbReference type="EMBL" id="JAVXUP010000172">
    <property type="protein sequence ID" value="KAK3035496.1"/>
    <property type="molecule type" value="Genomic_DNA"/>
</dbReference>
<comment type="caution">
    <text evidence="2">The sequence shown here is derived from an EMBL/GenBank/DDBJ whole genome shotgun (WGS) entry which is preliminary data.</text>
</comment>
<accession>A0AA88WWH3</accession>
<reference evidence="2" key="1">
    <citation type="submission" date="2022-12" db="EMBL/GenBank/DDBJ databases">
        <title>Draft genome assemblies for two species of Escallonia (Escalloniales).</title>
        <authorList>
            <person name="Chanderbali A."/>
            <person name="Dervinis C."/>
            <person name="Anghel I."/>
            <person name="Soltis D."/>
            <person name="Soltis P."/>
            <person name="Zapata F."/>
        </authorList>
    </citation>
    <scope>NUCLEOTIDE SEQUENCE</scope>
    <source>
        <strain evidence="2">UCBG64.0493</strain>
        <tissue evidence="2">Leaf</tissue>
    </source>
</reference>
<feature type="domain" description="DUF4283" evidence="1">
    <location>
        <begin position="86"/>
        <end position="161"/>
    </location>
</feature>
<dbReference type="PANTHER" id="PTHR34427">
    <property type="entry name" value="DUF4283 DOMAIN PROTEIN"/>
    <property type="match status" value="1"/>
</dbReference>
<dbReference type="Pfam" id="PF14111">
    <property type="entry name" value="DUF4283"/>
    <property type="match status" value="1"/>
</dbReference>
<sequence>MEWNKGPTEVLRHVLYGYFSQKSGLLIYMKDSYLTRVQVPQPQALGRVSYRDVAALPALPMYGKVSLSGNVVTVDTQSTKARTHFLQSCLVGCFSFKDIDCAELKRWASVAWEIRADFHIFPLSPGRVIFQLPSALEGERIPRQHEKSWKGTPFILDRWDMLSDYGGQCLGPLQTIISIKGIPMHLRCQDLFVHIGNLCGEFCEVLKSSNPFYDEIKLKVRVFNALPEYIIIKDNSRSIRVEIAEEIRPSLSPDFLAKIPVGGGNMNSHHSNHLVDGWRLFSGKVVSRRKTFKVNLAGINPTNEELHGYRKHQSGFNHIRKGQRIKQVWIPKVKSDGPARRGPNKRPWFTGKAKDVLQTFSFGKVVPIFQPFSSSFHASAPMLCNANSVTEVNSSSSHDSIIPCAGNIQNCFDSSCLVVELQLSDNDDHADFYSHPSQALTPMSSENDWFVEDDLWISTHSILDDWENHIKNVAQKAIPRVICDHAPIIWDVNSLRKARTYFKFENMWLEKVGFTDLGAKLEVGPGYSISFWNDVWCGKAPLTSEFYDLFLLSNDKKKTIAEVFNISANPNGSTWVSGARFDHNHGTVFRRSYPQELTQLGNDNFHYNPCGRYCILRRGLSQSIMEFVIAAYQC</sequence>
<evidence type="ECO:0000313" key="3">
    <source>
        <dbReference type="Proteomes" id="UP001188597"/>
    </source>
</evidence>
<dbReference type="AlphaFoldDB" id="A0AA88WWH3"/>
<proteinExistence type="predicted"/>
<evidence type="ECO:0000259" key="1">
    <source>
        <dbReference type="Pfam" id="PF14111"/>
    </source>
</evidence>
<dbReference type="InterPro" id="IPR006873">
    <property type="entry name" value="DUF620"/>
</dbReference>
<name>A0AA88WWH3_9ASTE</name>
<gene>
    <name evidence="2" type="ORF">RJ639_033955</name>
</gene>
<organism evidence="2 3">
    <name type="scientific">Escallonia herrerae</name>
    <dbReference type="NCBI Taxonomy" id="1293975"/>
    <lineage>
        <taxon>Eukaryota</taxon>
        <taxon>Viridiplantae</taxon>
        <taxon>Streptophyta</taxon>
        <taxon>Embryophyta</taxon>
        <taxon>Tracheophyta</taxon>
        <taxon>Spermatophyta</taxon>
        <taxon>Magnoliopsida</taxon>
        <taxon>eudicotyledons</taxon>
        <taxon>Gunneridae</taxon>
        <taxon>Pentapetalae</taxon>
        <taxon>asterids</taxon>
        <taxon>campanulids</taxon>
        <taxon>Escalloniales</taxon>
        <taxon>Escalloniaceae</taxon>
        <taxon>Escallonia</taxon>
    </lineage>
</organism>
<dbReference type="Proteomes" id="UP001188597">
    <property type="component" value="Unassembled WGS sequence"/>
</dbReference>
<evidence type="ECO:0000313" key="2">
    <source>
        <dbReference type="EMBL" id="KAK3035496.1"/>
    </source>
</evidence>
<dbReference type="PANTHER" id="PTHR34427:SF5">
    <property type="entry name" value="DUF4283 DOMAIN-CONTAINING PROTEIN"/>
    <property type="match status" value="1"/>
</dbReference>
<dbReference type="Pfam" id="PF04788">
    <property type="entry name" value="DUF620"/>
    <property type="match status" value="1"/>
</dbReference>
<protein>
    <recommendedName>
        <fullName evidence="1">DUF4283 domain-containing protein</fullName>
    </recommendedName>
</protein>
<dbReference type="InterPro" id="IPR025558">
    <property type="entry name" value="DUF4283"/>
</dbReference>